<protein>
    <submittedName>
        <fullName evidence="7">Oligosaccharide flippase family protein</fullName>
    </submittedName>
</protein>
<proteinExistence type="predicted"/>
<name>A0A845ACB7_9SPHN</name>
<feature type="transmembrane region" description="Helical" evidence="6">
    <location>
        <begin position="153"/>
        <end position="173"/>
    </location>
</feature>
<accession>A0A845ACB7</accession>
<dbReference type="PANTHER" id="PTHR30250">
    <property type="entry name" value="PST FAMILY PREDICTED COLANIC ACID TRANSPORTER"/>
    <property type="match status" value="1"/>
</dbReference>
<feature type="transmembrane region" description="Helical" evidence="6">
    <location>
        <begin position="370"/>
        <end position="390"/>
    </location>
</feature>
<dbReference type="Proteomes" id="UP000460561">
    <property type="component" value="Unassembled WGS sequence"/>
</dbReference>
<reference evidence="7 8" key="1">
    <citation type="submission" date="2019-12" db="EMBL/GenBank/DDBJ databases">
        <title>Genomic-based taxomic classification of the family Erythrobacteraceae.</title>
        <authorList>
            <person name="Xu L."/>
        </authorList>
    </citation>
    <scope>NUCLEOTIDE SEQUENCE [LARGE SCALE GENOMIC DNA]</scope>
    <source>
        <strain evidence="7 8">DSM 18604</strain>
    </source>
</reference>
<dbReference type="AlphaFoldDB" id="A0A845ACB7"/>
<keyword evidence="2" id="KW-1003">Cell membrane</keyword>
<feature type="transmembrane region" description="Helical" evidence="6">
    <location>
        <begin position="339"/>
        <end position="364"/>
    </location>
</feature>
<dbReference type="Pfam" id="PF01943">
    <property type="entry name" value="Polysacc_synt"/>
    <property type="match status" value="1"/>
</dbReference>
<dbReference type="InterPro" id="IPR050833">
    <property type="entry name" value="Poly_Biosynth_Transport"/>
</dbReference>
<dbReference type="RefSeq" id="WP_160739574.1">
    <property type="nucleotide sequence ID" value="NZ_WTYQ01000003.1"/>
</dbReference>
<feature type="transmembrane region" description="Helical" evidence="6">
    <location>
        <begin position="402"/>
        <end position="421"/>
    </location>
</feature>
<evidence type="ECO:0000256" key="6">
    <source>
        <dbReference type="SAM" id="Phobius"/>
    </source>
</evidence>
<dbReference type="OrthoDB" id="493991at2"/>
<evidence type="ECO:0000256" key="2">
    <source>
        <dbReference type="ARBA" id="ARBA00022475"/>
    </source>
</evidence>
<comment type="caution">
    <text evidence="7">The sequence shown here is derived from an EMBL/GenBank/DDBJ whole genome shotgun (WGS) entry which is preliminary data.</text>
</comment>
<evidence type="ECO:0000256" key="5">
    <source>
        <dbReference type="ARBA" id="ARBA00023136"/>
    </source>
</evidence>
<dbReference type="PANTHER" id="PTHR30250:SF31">
    <property type="entry name" value="INNER MEMBRANE PROTEIN YGHQ"/>
    <property type="match status" value="1"/>
</dbReference>
<gene>
    <name evidence="7" type="ORF">GRI39_10135</name>
</gene>
<keyword evidence="8" id="KW-1185">Reference proteome</keyword>
<evidence type="ECO:0000256" key="3">
    <source>
        <dbReference type="ARBA" id="ARBA00022692"/>
    </source>
</evidence>
<evidence type="ECO:0000313" key="8">
    <source>
        <dbReference type="Proteomes" id="UP000460561"/>
    </source>
</evidence>
<evidence type="ECO:0000256" key="4">
    <source>
        <dbReference type="ARBA" id="ARBA00022989"/>
    </source>
</evidence>
<comment type="subcellular location">
    <subcellularLocation>
        <location evidence="1">Cell membrane</location>
        <topology evidence="1">Multi-pass membrane protein</topology>
    </subcellularLocation>
</comment>
<feature type="transmembrane region" description="Helical" evidence="6">
    <location>
        <begin position="194"/>
        <end position="217"/>
    </location>
</feature>
<dbReference type="EMBL" id="WTYQ01000003">
    <property type="protein sequence ID" value="MXP26395.1"/>
    <property type="molecule type" value="Genomic_DNA"/>
</dbReference>
<dbReference type="InterPro" id="IPR002797">
    <property type="entry name" value="Polysacc_synth"/>
</dbReference>
<keyword evidence="3 6" id="KW-0812">Transmembrane</keyword>
<feature type="transmembrane region" description="Helical" evidence="6">
    <location>
        <begin position="40"/>
        <end position="60"/>
    </location>
</feature>
<evidence type="ECO:0000313" key="7">
    <source>
        <dbReference type="EMBL" id="MXP26395.1"/>
    </source>
</evidence>
<feature type="transmembrane region" description="Helical" evidence="6">
    <location>
        <begin position="433"/>
        <end position="453"/>
    </location>
</feature>
<organism evidence="7 8">
    <name type="scientific">Altericroceibacterium indicum</name>
    <dbReference type="NCBI Taxonomy" id="374177"/>
    <lineage>
        <taxon>Bacteria</taxon>
        <taxon>Pseudomonadati</taxon>
        <taxon>Pseudomonadota</taxon>
        <taxon>Alphaproteobacteria</taxon>
        <taxon>Sphingomonadales</taxon>
        <taxon>Erythrobacteraceae</taxon>
        <taxon>Altericroceibacterium</taxon>
    </lineage>
</organism>
<evidence type="ECO:0000256" key="1">
    <source>
        <dbReference type="ARBA" id="ARBA00004651"/>
    </source>
</evidence>
<feature type="transmembrane region" description="Helical" evidence="6">
    <location>
        <begin position="275"/>
        <end position="296"/>
    </location>
</feature>
<keyword evidence="4 6" id="KW-1133">Transmembrane helix</keyword>
<keyword evidence="5 6" id="KW-0472">Membrane</keyword>
<feature type="transmembrane region" description="Helical" evidence="6">
    <location>
        <begin position="119"/>
        <end position="141"/>
    </location>
</feature>
<dbReference type="GO" id="GO:0005886">
    <property type="term" value="C:plasma membrane"/>
    <property type="evidence" value="ECO:0007669"/>
    <property type="project" value="UniProtKB-SubCell"/>
</dbReference>
<sequence length="469" mass="50556">MGQRNDLDAAPKQERHVGLTSLLAKLRNAPQAAQSVVHNFGWMVGGRIVAAVFSLMYLAIVTRELGVSGFGKFAIITGAAQLLANLLAFQTWQVIVQYGVTHTEDHDEEKLGRLYRGCLLLDLVSAIGGIFAAALILHYLSEPLNVKPTLARATLVFNIIMLLSLRSTPLGIMRLRDRFSLAAAAESAQPTFRLIGALVCWLTHPTLQGFLIAWAIAELATAAAHWYGVYKIGDMPLLLGKWRGQKQVIEDNPGIIRFALTTNFSQSLNMTIKQLPLFLVGGLTGTAAAGAFRLAAQLTRSLTMLSQLVARAAFPEIVRAVRNVGIGSVAGMTLRTMRFAFAVSVVVFAFAVFFGDDILVMVGGQEFRRAYVSLLWLAAAGCVELVVVGFEPSIMAAQRAHWSMIAQMAGGLALIGGSWLFEPVMGADGVAVAVFVNALTQALLLGLIIWSLIRGSHARAADVRFPAKD</sequence>